<evidence type="ECO:0000256" key="1">
    <source>
        <dbReference type="SAM" id="Phobius"/>
    </source>
</evidence>
<keyword evidence="3" id="KW-1185">Reference proteome</keyword>
<keyword evidence="1" id="KW-0472">Membrane</keyword>
<proteinExistence type="predicted"/>
<dbReference type="AlphaFoldDB" id="A0A2P7ECH0"/>
<dbReference type="STRING" id="1910958.BTM30_02600"/>
<protein>
    <submittedName>
        <fullName evidence="2">Uncharacterized protein</fullName>
    </submittedName>
</protein>
<dbReference type="RefSeq" id="WP_106500586.1">
    <property type="nucleotide sequence ID" value="NZ_PXVC01000063.1"/>
</dbReference>
<sequence length="169" mass="18429">MINTDGRSVPPIPPQMNLLLICAPFGSAVVAPFAWACGSMGWGPLRWLGSAAVDPQLQPAEERLWVLPDDQELVDWVDALAAHRLPTLLVLPGGPRLKAEAALHQALLNQAGVPLLGLLQVGDSWDPQQRRADNLAWLGHWQPGDRQALNLSGPLAILMRERLLQLDLN</sequence>
<gene>
    <name evidence="2" type="ORF">C7K08_10575</name>
</gene>
<reference evidence="3" key="1">
    <citation type="submission" date="2018-03" db="EMBL/GenBank/DDBJ databases">
        <title>Ecological and genomic features of two cosmopolitan and abundant freshwater picocyanobacteria.</title>
        <authorList>
            <person name="Cabello-Yeves P.J."/>
            <person name="Picazo A."/>
            <person name="Camacho A."/>
            <person name="Callieri C."/>
            <person name="Rosselli R."/>
            <person name="Roda-Garcia J."/>
            <person name="Coutinho F.H."/>
            <person name="Rodriguez-Valera F."/>
        </authorList>
    </citation>
    <scope>NUCLEOTIDE SEQUENCE [LARGE SCALE GENOMIC DNA]</scope>
    <source>
        <strain evidence="3">Tous</strain>
    </source>
</reference>
<keyword evidence="1" id="KW-0812">Transmembrane</keyword>
<name>A0A2P7ECH0_9SYNE</name>
<evidence type="ECO:0000313" key="3">
    <source>
        <dbReference type="Proteomes" id="UP000240206"/>
    </source>
</evidence>
<dbReference type="EMBL" id="PXVC01000063">
    <property type="protein sequence ID" value="PSI00921.1"/>
    <property type="molecule type" value="Genomic_DNA"/>
</dbReference>
<dbReference type="Proteomes" id="UP000240206">
    <property type="component" value="Unassembled WGS sequence"/>
</dbReference>
<feature type="transmembrane region" description="Helical" evidence="1">
    <location>
        <begin position="18"/>
        <end position="38"/>
    </location>
</feature>
<keyword evidence="1" id="KW-1133">Transmembrane helix</keyword>
<accession>A0A2P7ECH0</accession>
<evidence type="ECO:0000313" key="2">
    <source>
        <dbReference type="EMBL" id="PSI00921.1"/>
    </source>
</evidence>
<organism evidence="2 3">
    <name type="scientific">Synechococcus lacustris str. Tous</name>
    <dbReference type="NCBI Taxonomy" id="1910958"/>
    <lineage>
        <taxon>Bacteria</taxon>
        <taxon>Bacillati</taxon>
        <taxon>Cyanobacteriota</taxon>
        <taxon>Cyanophyceae</taxon>
        <taxon>Synechococcales</taxon>
        <taxon>Synechococcaceae</taxon>
        <taxon>Synechococcus</taxon>
    </lineage>
</organism>
<comment type="caution">
    <text evidence="2">The sequence shown here is derived from an EMBL/GenBank/DDBJ whole genome shotgun (WGS) entry which is preliminary data.</text>
</comment>